<evidence type="ECO:0000313" key="2">
    <source>
        <dbReference type="Proteomes" id="UP000256708"/>
    </source>
</evidence>
<protein>
    <submittedName>
        <fullName evidence="1">Acyl carrier protein</fullName>
    </submittedName>
</protein>
<dbReference type="Gene3D" id="1.10.1200.10">
    <property type="entry name" value="ACP-like"/>
    <property type="match status" value="1"/>
</dbReference>
<dbReference type="Proteomes" id="UP000256708">
    <property type="component" value="Unassembled WGS sequence"/>
</dbReference>
<proteinExistence type="predicted"/>
<keyword evidence="2" id="KW-1185">Reference proteome</keyword>
<gene>
    <name evidence="1" type="ORF">DXT99_18805</name>
</gene>
<reference evidence="2" key="1">
    <citation type="submission" date="2018-08" db="EMBL/GenBank/DDBJ databases">
        <authorList>
            <person name="Liu Z.-W."/>
            <person name="Du Z.-J."/>
        </authorList>
    </citation>
    <scope>NUCLEOTIDE SEQUENCE [LARGE SCALE GENOMIC DNA]</scope>
    <source>
        <strain evidence="2">H4X</strain>
    </source>
</reference>
<dbReference type="EMBL" id="QRGR01000022">
    <property type="protein sequence ID" value="RDV13589.1"/>
    <property type="molecule type" value="Genomic_DNA"/>
</dbReference>
<dbReference type="OrthoDB" id="853569at2"/>
<dbReference type="SUPFAM" id="SSF47336">
    <property type="entry name" value="ACP-like"/>
    <property type="match status" value="1"/>
</dbReference>
<organism evidence="1 2">
    <name type="scientific">Pontibacter diazotrophicus</name>
    <dbReference type="NCBI Taxonomy" id="1400979"/>
    <lineage>
        <taxon>Bacteria</taxon>
        <taxon>Pseudomonadati</taxon>
        <taxon>Bacteroidota</taxon>
        <taxon>Cytophagia</taxon>
        <taxon>Cytophagales</taxon>
        <taxon>Hymenobacteraceae</taxon>
        <taxon>Pontibacter</taxon>
    </lineage>
</organism>
<accession>A0A3D8L850</accession>
<name>A0A3D8L850_9BACT</name>
<sequence length="86" mass="9639">MISVSSNSITRDTILKTVSNIIGRLKHINPSVLSPNKGLWEYDIDIVDVVDIILAVEKKYSIVIPDEVPVYTIDDFVNYVALSFSK</sequence>
<dbReference type="AlphaFoldDB" id="A0A3D8L850"/>
<comment type="caution">
    <text evidence="1">The sequence shown here is derived from an EMBL/GenBank/DDBJ whole genome shotgun (WGS) entry which is preliminary data.</text>
</comment>
<dbReference type="InterPro" id="IPR036736">
    <property type="entry name" value="ACP-like_sf"/>
</dbReference>
<evidence type="ECO:0000313" key="1">
    <source>
        <dbReference type="EMBL" id="RDV13589.1"/>
    </source>
</evidence>